<dbReference type="FunFam" id="1.10.10.2750:FF:000002">
    <property type="entry name" value="TBC1 domain family member 4"/>
    <property type="match status" value="1"/>
</dbReference>
<feature type="compositionally biased region" description="Polar residues" evidence="4">
    <location>
        <begin position="141"/>
        <end position="157"/>
    </location>
</feature>
<evidence type="ECO:0000256" key="2">
    <source>
        <dbReference type="ARBA" id="ARBA00022553"/>
    </source>
</evidence>
<evidence type="ECO:0000259" key="5">
    <source>
        <dbReference type="PROSITE" id="PS50086"/>
    </source>
</evidence>
<dbReference type="GO" id="GO:0005096">
    <property type="term" value="F:GTPase activator activity"/>
    <property type="evidence" value="ECO:0007669"/>
    <property type="project" value="UniProtKB-KW"/>
</dbReference>
<dbReference type="SUPFAM" id="SSF47923">
    <property type="entry name" value="Ypt/Rab-GAP domain of gyp1p"/>
    <property type="match status" value="2"/>
</dbReference>
<dbReference type="Gene3D" id="1.10.8.270">
    <property type="entry name" value="putative rabgap domain of human tbc1 domain family member 14 like domains"/>
    <property type="match status" value="1"/>
</dbReference>
<evidence type="ECO:0000313" key="7">
    <source>
        <dbReference type="Proteomes" id="UP001107558"/>
    </source>
</evidence>
<reference evidence="6" key="1">
    <citation type="submission" date="2021-03" db="EMBL/GenBank/DDBJ databases">
        <title>Chromosome level genome of the anhydrobiotic midge Polypedilum vanderplanki.</title>
        <authorList>
            <person name="Yoshida Y."/>
            <person name="Kikawada T."/>
            <person name="Gusev O."/>
        </authorList>
    </citation>
    <scope>NUCLEOTIDE SEQUENCE</scope>
    <source>
        <strain evidence="6">NIAS01</strain>
        <tissue evidence="6">Whole body or cell culture</tissue>
    </source>
</reference>
<dbReference type="SUPFAM" id="SSF50729">
    <property type="entry name" value="PH domain-like"/>
    <property type="match status" value="1"/>
</dbReference>
<keyword evidence="3" id="KW-0175">Coiled coil</keyword>
<dbReference type="Pfam" id="PF00566">
    <property type="entry name" value="RabGAP-TBC"/>
    <property type="match status" value="1"/>
</dbReference>
<dbReference type="InterPro" id="IPR006020">
    <property type="entry name" value="PTB/PI_dom"/>
</dbReference>
<dbReference type="Gene3D" id="2.30.29.30">
    <property type="entry name" value="Pleckstrin-homology domain (PH domain)/Phosphotyrosine-binding domain (PTB)"/>
    <property type="match status" value="1"/>
</dbReference>
<accession>A0A9J6CL00</accession>
<feature type="domain" description="Rab-GAP TBC" evidence="5">
    <location>
        <begin position="639"/>
        <end position="836"/>
    </location>
</feature>
<dbReference type="InterPro" id="IPR011993">
    <property type="entry name" value="PH-like_dom_sf"/>
</dbReference>
<proteinExistence type="predicted"/>
<feature type="coiled-coil region" evidence="3">
    <location>
        <begin position="896"/>
        <end position="954"/>
    </location>
</feature>
<dbReference type="OrthoDB" id="295078at2759"/>
<evidence type="ECO:0000256" key="1">
    <source>
        <dbReference type="ARBA" id="ARBA00022468"/>
    </source>
</evidence>
<keyword evidence="2" id="KW-0597">Phosphoprotein</keyword>
<dbReference type="CDD" id="cd01269">
    <property type="entry name" value="PTB_TBC1D1_like"/>
    <property type="match status" value="1"/>
</dbReference>
<evidence type="ECO:0000313" key="6">
    <source>
        <dbReference type="EMBL" id="KAG5682535.1"/>
    </source>
</evidence>
<organism evidence="6 7">
    <name type="scientific">Polypedilum vanderplanki</name>
    <name type="common">Sleeping chironomid midge</name>
    <dbReference type="NCBI Taxonomy" id="319348"/>
    <lineage>
        <taxon>Eukaryota</taxon>
        <taxon>Metazoa</taxon>
        <taxon>Ecdysozoa</taxon>
        <taxon>Arthropoda</taxon>
        <taxon>Hexapoda</taxon>
        <taxon>Insecta</taxon>
        <taxon>Pterygota</taxon>
        <taxon>Neoptera</taxon>
        <taxon>Endopterygota</taxon>
        <taxon>Diptera</taxon>
        <taxon>Nematocera</taxon>
        <taxon>Chironomoidea</taxon>
        <taxon>Chironomidae</taxon>
        <taxon>Chironominae</taxon>
        <taxon>Polypedilum</taxon>
        <taxon>Polypedilum</taxon>
    </lineage>
</organism>
<sequence length="1148" mass="133875">MFYLTNRRDAFRGAYSDASTLNKNISNLSDRIKQSQMGRSIENMTSTHSTMEESVQVKKDRMANFKKSHISHSTGDLYLNNRSNLSLFGDFQLNDSQFFEVMYVGKIRVSHKKLPKTFIDDALPKFIAHDKMKIKSIEVNGKQNTDSQQTPENSQNGYDKKIDEESDSSSVKSSDSKSQSDETNKQQPNFHRLDSIKAEEIPKRNRSASFSSIEQNRTMVYILGRSDLRLISPDRKQILLHKNFNDVVNAVQGINSAEHFGIICNEVKDNKQEFIGYVFKCQSAVIAHDVVSSMLKSLETLEQDKKYSDENFEDSKKMSGSLQCDHCPLVWFNKLQNSVQGLSEKKIYSVIMKHIEELNADDYEILMEKFFASDKVNDYSLTERNKFLMALIEAHCQMRQQRHVHDTIENRSEFLNYYLGGSTILMKAKRSLSSSFDQLLKRRGSKDSNENNHITIHEEEQRKFKPIRSISLTSPLISPCDNKQQLLNTSKMDMFMKVGNTSKDKNMHTISWRQKILKNVILTEKEEPTSKACLNDDSIKFLSKRSNKRQKSHKKRSTEELRALWKFAIKQIIVLLRMEKENARLQEQQNEHEIRRMKLNYDEIVTCEQKLVDVWEKFIYQATKSEFDIRLCLQAMKQGVPKIIRGNVWIMLAQQYQKTHPININHDEFINYNVPYEQLLKNLTDQQHAIFLDIGRTFPNNEFYKAPFGIGQLSLFNVLKAYSILDSELGYCQGLAFICGILLLHMNENEAFWLLKFLMFDRQLRLNYLPDMKHFQLQLYQMSRLIKDMLPEIHELFEKNEVATTLFASSWMLTIFSSSFELGFVTRLFDLLLFASNEVIFRVIIALLDVHKSELLKLDSFEDIMNYLKNVIPKVNEMQMQQILKSVYEMNISRQLLDYKVEYNVLKEELQNTTQHIENLKLAREDLKNLHKQIQGAEINIQRLEAIRHSQQQEIITMQLHIQSLESTIQTFGDFLQSLSINRTDIDIPSDIRRLLQQMDQQQNKQQVKRRPVFLDRKIGKSVSVNSSLGMSLKVLIEQNENDNQTPPCAVTPISDSAITSILCERKRNFEKALDQVKQHSKLMENHDESLEITNQIDEAAIETIEKETIEKTLSHPLVCDDVNFQFNTMQLKTIRSTNTFKRPEKRE</sequence>
<feature type="region of interest" description="Disordered" evidence="4">
    <location>
        <begin position="139"/>
        <end position="209"/>
    </location>
</feature>
<dbReference type="AlphaFoldDB" id="A0A9J6CL00"/>
<dbReference type="InterPro" id="IPR035969">
    <property type="entry name" value="Rab-GAP_TBC_sf"/>
</dbReference>
<dbReference type="Pfam" id="PF11830">
    <property type="entry name" value="DUF3350"/>
    <property type="match status" value="1"/>
</dbReference>
<dbReference type="PANTHER" id="PTHR47219">
    <property type="entry name" value="RAB GTPASE-ACTIVATING PROTEIN 1-LIKE"/>
    <property type="match status" value="1"/>
</dbReference>
<feature type="compositionally biased region" description="Basic and acidic residues" evidence="4">
    <location>
        <begin position="191"/>
        <end position="203"/>
    </location>
</feature>
<evidence type="ECO:0000256" key="3">
    <source>
        <dbReference type="SAM" id="Coils"/>
    </source>
</evidence>
<dbReference type="PANTHER" id="PTHR47219:SF16">
    <property type="entry name" value="GTPASE ACTIVATING PROTEIN"/>
    <property type="match status" value="1"/>
</dbReference>
<dbReference type="FunFam" id="1.10.8.270:FF:000001">
    <property type="entry name" value="TBC1 domain family member 1"/>
    <property type="match status" value="1"/>
</dbReference>
<name>A0A9J6CL00_POLVA</name>
<dbReference type="InterPro" id="IPR000195">
    <property type="entry name" value="Rab-GAP-TBC_dom"/>
</dbReference>
<dbReference type="Gene3D" id="1.10.10.2750">
    <property type="match status" value="1"/>
</dbReference>
<dbReference type="FunFam" id="1.10.472.80:FF:000043">
    <property type="entry name" value="Pollux, isoform A"/>
    <property type="match status" value="1"/>
</dbReference>
<protein>
    <recommendedName>
        <fullName evidence="5">Rab-GAP TBC domain-containing protein</fullName>
    </recommendedName>
</protein>
<keyword evidence="7" id="KW-1185">Reference proteome</keyword>
<keyword evidence="1" id="KW-0343">GTPase activation</keyword>
<comment type="caution">
    <text evidence="6">The sequence shown here is derived from an EMBL/GenBank/DDBJ whole genome shotgun (WGS) entry which is preliminary data.</text>
</comment>
<dbReference type="PROSITE" id="PS50086">
    <property type="entry name" value="TBC_RABGAP"/>
    <property type="match status" value="1"/>
</dbReference>
<dbReference type="SMART" id="SM00164">
    <property type="entry name" value="TBC"/>
    <property type="match status" value="1"/>
</dbReference>
<dbReference type="SMART" id="SM00462">
    <property type="entry name" value="PTB"/>
    <property type="match status" value="1"/>
</dbReference>
<dbReference type="EMBL" id="JADBJN010000001">
    <property type="protein sequence ID" value="KAG5682535.1"/>
    <property type="molecule type" value="Genomic_DNA"/>
</dbReference>
<evidence type="ECO:0000256" key="4">
    <source>
        <dbReference type="SAM" id="MobiDB-lite"/>
    </source>
</evidence>
<dbReference type="Gene3D" id="1.10.472.80">
    <property type="entry name" value="Ypt/Rab-GAP domain of gyp1p, domain 3"/>
    <property type="match status" value="1"/>
</dbReference>
<feature type="compositionally biased region" description="Basic and acidic residues" evidence="4">
    <location>
        <begin position="174"/>
        <end position="184"/>
    </location>
</feature>
<dbReference type="InterPro" id="IPR021785">
    <property type="entry name" value="DUF3350"/>
</dbReference>
<dbReference type="Proteomes" id="UP001107558">
    <property type="component" value="Chromosome 1"/>
</dbReference>
<gene>
    <name evidence="6" type="ORF">PVAND_011882</name>
</gene>
<dbReference type="InterPro" id="IPR050302">
    <property type="entry name" value="Rab_GAP_TBC_domain"/>
</dbReference>